<organism evidence="2 3">
    <name type="scientific">Athelia psychrophila</name>
    <dbReference type="NCBI Taxonomy" id="1759441"/>
    <lineage>
        <taxon>Eukaryota</taxon>
        <taxon>Fungi</taxon>
        <taxon>Dikarya</taxon>
        <taxon>Basidiomycota</taxon>
        <taxon>Agaricomycotina</taxon>
        <taxon>Agaricomycetes</taxon>
        <taxon>Agaricomycetidae</taxon>
        <taxon>Atheliales</taxon>
        <taxon>Atheliaceae</taxon>
        <taxon>Athelia</taxon>
    </lineage>
</organism>
<feature type="compositionally biased region" description="Basic and acidic residues" evidence="1">
    <location>
        <begin position="79"/>
        <end position="99"/>
    </location>
</feature>
<keyword evidence="3" id="KW-1185">Reference proteome</keyword>
<dbReference type="STRING" id="436010.A0A166K453"/>
<gene>
    <name evidence="2" type="ORF">FIBSPDRAFT_953541</name>
</gene>
<reference evidence="2 3" key="1">
    <citation type="journal article" date="2016" name="Mol. Biol. Evol.">
        <title>Comparative Genomics of Early-Diverging Mushroom-Forming Fungi Provides Insights into the Origins of Lignocellulose Decay Capabilities.</title>
        <authorList>
            <person name="Nagy L.G."/>
            <person name="Riley R."/>
            <person name="Tritt A."/>
            <person name="Adam C."/>
            <person name="Daum C."/>
            <person name="Floudas D."/>
            <person name="Sun H."/>
            <person name="Yadav J.S."/>
            <person name="Pangilinan J."/>
            <person name="Larsson K.H."/>
            <person name="Matsuura K."/>
            <person name="Barry K."/>
            <person name="Labutti K."/>
            <person name="Kuo R."/>
            <person name="Ohm R.A."/>
            <person name="Bhattacharya S.S."/>
            <person name="Shirouzu T."/>
            <person name="Yoshinaga Y."/>
            <person name="Martin F.M."/>
            <person name="Grigoriev I.V."/>
            <person name="Hibbett D.S."/>
        </authorList>
    </citation>
    <scope>NUCLEOTIDE SEQUENCE [LARGE SCALE GENOMIC DNA]</scope>
    <source>
        <strain evidence="2 3">CBS 109695</strain>
    </source>
</reference>
<dbReference type="Proteomes" id="UP000076532">
    <property type="component" value="Unassembled WGS sequence"/>
</dbReference>
<dbReference type="EMBL" id="KV417546">
    <property type="protein sequence ID" value="KZP21509.1"/>
    <property type="molecule type" value="Genomic_DNA"/>
</dbReference>
<accession>A0A166K453</accession>
<dbReference type="OrthoDB" id="2688210at2759"/>
<evidence type="ECO:0000313" key="3">
    <source>
        <dbReference type="Proteomes" id="UP000076532"/>
    </source>
</evidence>
<sequence>MPRIISDPNSAVLPDYNLPEHAHTLGVLINVNTDAAQAAQFLSNIWQVNNDRDKVAWQLQVDADALESQNRLQQQALDDAAKEDEREQERDAHDKDERKRNKTKYTPISLDHGIPMQPHDIPSNYAIRKLDKGEYLPLWYLTNEGFDSARRSNAAADANAMVVVKNDDGTPSWQTAAQPARNAVDDEDLPWEVICNACPLLVKAAETAQWTEERVDIMAGFFGGILSHRWRGSRDPLELRALQVYLAEQRRLWHVCLANGKGYNLSMFNEALLRDTYERVYRLDRIRQDALARSANSYVQQSSCYYS</sequence>
<evidence type="ECO:0000313" key="2">
    <source>
        <dbReference type="EMBL" id="KZP21509.1"/>
    </source>
</evidence>
<feature type="region of interest" description="Disordered" evidence="1">
    <location>
        <begin position="70"/>
        <end position="117"/>
    </location>
</feature>
<dbReference type="AlphaFoldDB" id="A0A166K453"/>
<proteinExistence type="predicted"/>
<evidence type="ECO:0000256" key="1">
    <source>
        <dbReference type="SAM" id="MobiDB-lite"/>
    </source>
</evidence>
<protein>
    <submittedName>
        <fullName evidence="2">Uncharacterized protein</fullName>
    </submittedName>
</protein>
<name>A0A166K453_9AGAM</name>